<evidence type="ECO:0000313" key="7">
    <source>
        <dbReference type="Proteomes" id="UP001177140"/>
    </source>
</evidence>
<feature type="domain" description="tRNA(Ile)-lysidine/2-thiocytidine synthase N-terminal" evidence="5">
    <location>
        <begin position="2"/>
        <end position="111"/>
    </location>
</feature>
<dbReference type="InterPro" id="IPR014729">
    <property type="entry name" value="Rossmann-like_a/b/a_fold"/>
</dbReference>
<keyword evidence="2" id="KW-0819">tRNA processing</keyword>
<dbReference type="GO" id="GO:0005524">
    <property type="term" value="F:ATP binding"/>
    <property type="evidence" value="ECO:0007669"/>
    <property type="project" value="UniProtKB-KW"/>
</dbReference>
<dbReference type="Pfam" id="PF01171">
    <property type="entry name" value="ATP_bind_3"/>
    <property type="match status" value="1"/>
</dbReference>
<dbReference type="InterPro" id="IPR012094">
    <property type="entry name" value="tRNA_Ile_lys_synt"/>
</dbReference>
<accession>A0AA41SDV1</accession>
<evidence type="ECO:0000256" key="1">
    <source>
        <dbReference type="ARBA" id="ARBA00022598"/>
    </source>
</evidence>
<dbReference type="Proteomes" id="UP001177140">
    <property type="component" value="Unassembled WGS sequence"/>
</dbReference>
<comment type="caution">
    <text evidence="6">The sequence shown here is derived from an EMBL/GenBank/DDBJ whole genome shotgun (WGS) entry which is preliminary data.</text>
</comment>
<feature type="non-terminal residue" evidence="6">
    <location>
        <position position="112"/>
    </location>
</feature>
<proteinExistence type="predicted"/>
<keyword evidence="1" id="KW-0436">Ligase</keyword>
<evidence type="ECO:0000259" key="5">
    <source>
        <dbReference type="Pfam" id="PF01171"/>
    </source>
</evidence>
<dbReference type="EMBL" id="JAJJMA010134629">
    <property type="protein sequence ID" value="MCL7033446.1"/>
    <property type="molecule type" value="Genomic_DNA"/>
</dbReference>
<dbReference type="PANTHER" id="PTHR43033:SF5">
    <property type="entry name" value="TRNA(ILE)-LYSIDINE SYNTHETASE"/>
    <property type="match status" value="1"/>
</dbReference>
<reference evidence="6" key="1">
    <citation type="submission" date="2022-03" db="EMBL/GenBank/DDBJ databases">
        <title>A functionally conserved STORR gene fusion in Papaver species that diverged 16.8 million years ago.</title>
        <authorList>
            <person name="Catania T."/>
        </authorList>
    </citation>
    <scope>NUCLEOTIDE SEQUENCE</scope>
    <source>
        <strain evidence="6">S-191538</strain>
    </source>
</reference>
<sequence>VRCEIASCDWLDGRPKLGHLQEAARDMRYQILQNVCMENQISVLLIAHHADDQAELFILRLSRNSGVLGLSGTAFVSELFPTNIHYYGEHSCTNGILLVRPLLDFSKEDMYE</sequence>
<evidence type="ECO:0000256" key="4">
    <source>
        <dbReference type="ARBA" id="ARBA00022840"/>
    </source>
</evidence>
<dbReference type="InterPro" id="IPR011063">
    <property type="entry name" value="TilS/TtcA_N"/>
</dbReference>
<name>A0AA41SDV1_PAPNU</name>
<evidence type="ECO:0000256" key="3">
    <source>
        <dbReference type="ARBA" id="ARBA00022741"/>
    </source>
</evidence>
<protein>
    <recommendedName>
        <fullName evidence="5">tRNA(Ile)-lysidine/2-thiocytidine synthase N-terminal domain-containing protein</fullName>
    </recommendedName>
</protein>
<dbReference type="PANTHER" id="PTHR43033">
    <property type="entry name" value="TRNA(ILE)-LYSIDINE SYNTHASE-RELATED"/>
    <property type="match status" value="1"/>
</dbReference>
<dbReference type="GO" id="GO:0016879">
    <property type="term" value="F:ligase activity, forming carbon-nitrogen bonds"/>
    <property type="evidence" value="ECO:0007669"/>
    <property type="project" value="InterPro"/>
</dbReference>
<evidence type="ECO:0000256" key="2">
    <source>
        <dbReference type="ARBA" id="ARBA00022694"/>
    </source>
</evidence>
<feature type="non-terminal residue" evidence="6">
    <location>
        <position position="1"/>
    </location>
</feature>
<keyword evidence="4" id="KW-0067">ATP-binding</keyword>
<dbReference type="SUPFAM" id="SSF52402">
    <property type="entry name" value="Adenine nucleotide alpha hydrolases-like"/>
    <property type="match status" value="1"/>
</dbReference>
<organism evidence="6 7">
    <name type="scientific">Papaver nudicaule</name>
    <name type="common">Iceland poppy</name>
    <dbReference type="NCBI Taxonomy" id="74823"/>
    <lineage>
        <taxon>Eukaryota</taxon>
        <taxon>Viridiplantae</taxon>
        <taxon>Streptophyta</taxon>
        <taxon>Embryophyta</taxon>
        <taxon>Tracheophyta</taxon>
        <taxon>Spermatophyta</taxon>
        <taxon>Magnoliopsida</taxon>
        <taxon>Ranunculales</taxon>
        <taxon>Papaveraceae</taxon>
        <taxon>Papaveroideae</taxon>
        <taxon>Papaver</taxon>
    </lineage>
</organism>
<dbReference type="Gene3D" id="3.40.50.620">
    <property type="entry name" value="HUPs"/>
    <property type="match status" value="1"/>
</dbReference>
<evidence type="ECO:0000313" key="6">
    <source>
        <dbReference type="EMBL" id="MCL7033446.1"/>
    </source>
</evidence>
<keyword evidence="3" id="KW-0547">Nucleotide-binding</keyword>
<gene>
    <name evidence="6" type="ORF">MKW94_010349</name>
</gene>
<keyword evidence="7" id="KW-1185">Reference proteome</keyword>
<dbReference type="AlphaFoldDB" id="A0AA41SDV1"/>
<dbReference type="GO" id="GO:0008033">
    <property type="term" value="P:tRNA processing"/>
    <property type="evidence" value="ECO:0007669"/>
    <property type="project" value="UniProtKB-KW"/>
</dbReference>